<dbReference type="EMBL" id="LN899823">
    <property type="protein sequence ID" value="CUV22907.1"/>
    <property type="molecule type" value="Genomic_DNA"/>
</dbReference>
<proteinExistence type="predicted"/>
<accession>A0A0S4UKZ5</accession>
<name>A0A0S4UKZ5_RALSL</name>
<dbReference type="AlphaFoldDB" id="A0A0S4UKZ5"/>
<organism evidence="1">
    <name type="scientific">Ralstonia solanacearum</name>
    <name type="common">Pseudomonas solanacearum</name>
    <dbReference type="NCBI Taxonomy" id="305"/>
    <lineage>
        <taxon>Bacteria</taxon>
        <taxon>Pseudomonadati</taxon>
        <taxon>Pseudomonadota</taxon>
        <taxon>Betaproteobacteria</taxon>
        <taxon>Burkholderiales</taxon>
        <taxon>Burkholderiaceae</taxon>
        <taxon>Ralstonia</taxon>
        <taxon>Ralstonia solanacearum species complex</taxon>
    </lineage>
</organism>
<sequence length="42" mass="4840">MSGKERKRRRPIADFALEVNCHNCVRREIERANVPAEGAKCQ</sequence>
<gene>
    <name evidence="1" type="ORF">RUN1744_v1_280006</name>
</gene>
<protein>
    <submittedName>
        <fullName evidence="1">Uncharacterized protein</fullName>
    </submittedName>
</protein>
<reference evidence="1" key="1">
    <citation type="submission" date="2015-10" db="EMBL/GenBank/DDBJ databases">
        <authorList>
            <person name="Gilbert D.G."/>
        </authorList>
    </citation>
    <scope>NUCLEOTIDE SEQUENCE</scope>
    <source>
        <strain evidence="1">Phyl III-seqv23</strain>
    </source>
</reference>
<evidence type="ECO:0000313" key="1">
    <source>
        <dbReference type="EMBL" id="CUV22907.1"/>
    </source>
</evidence>